<reference evidence="1 2" key="1">
    <citation type="journal article" date="2018" name="PLoS Genet.">
        <title>Population sequencing reveals clonal diversity and ancestral inbreeding in the grapevine cultivar Chardonnay.</title>
        <authorList>
            <person name="Roach M.J."/>
            <person name="Johnson D.L."/>
            <person name="Bohlmann J."/>
            <person name="van Vuuren H.J."/>
            <person name="Jones S.J."/>
            <person name="Pretorius I.S."/>
            <person name="Schmidt S.A."/>
            <person name="Borneman A.R."/>
        </authorList>
    </citation>
    <scope>NUCLEOTIDE SEQUENCE [LARGE SCALE GENOMIC DNA]</scope>
    <source>
        <strain evidence="2">cv. Chardonnay</strain>
        <tissue evidence="1">Leaf</tissue>
    </source>
</reference>
<proteinExistence type="predicted"/>
<evidence type="ECO:0000313" key="2">
    <source>
        <dbReference type="Proteomes" id="UP000288805"/>
    </source>
</evidence>
<accession>A0A438KM68</accession>
<dbReference type="AlphaFoldDB" id="A0A438KM68"/>
<comment type="caution">
    <text evidence="1">The sequence shown here is derived from an EMBL/GenBank/DDBJ whole genome shotgun (WGS) entry which is preliminary data.</text>
</comment>
<protein>
    <recommendedName>
        <fullName evidence="3">Reverse transcriptase domain-containing protein</fullName>
    </recommendedName>
</protein>
<evidence type="ECO:0008006" key="3">
    <source>
        <dbReference type="Google" id="ProtNLM"/>
    </source>
</evidence>
<dbReference type="Proteomes" id="UP000288805">
    <property type="component" value="Unassembled WGS sequence"/>
</dbReference>
<dbReference type="EMBL" id="QGNW01000004">
    <property type="protein sequence ID" value="RVX22295.1"/>
    <property type="molecule type" value="Genomic_DNA"/>
</dbReference>
<evidence type="ECO:0000313" key="1">
    <source>
        <dbReference type="EMBL" id="RVX22295.1"/>
    </source>
</evidence>
<organism evidence="1 2">
    <name type="scientific">Vitis vinifera</name>
    <name type="common">Grape</name>
    <dbReference type="NCBI Taxonomy" id="29760"/>
    <lineage>
        <taxon>Eukaryota</taxon>
        <taxon>Viridiplantae</taxon>
        <taxon>Streptophyta</taxon>
        <taxon>Embryophyta</taxon>
        <taxon>Tracheophyta</taxon>
        <taxon>Spermatophyta</taxon>
        <taxon>Magnoliopsida</taxon>
        <taxon>eudicotyledons</taxon>
        <taxon>Gunneridae</taxon>
        <taxon>Pentapetalae</taxon>
        <taxon>rosids</taxon>
        <taxon>Vitales</taxon>
        <taxon>Vitaceae</taxon>
        <taxon>Viteae</taxon>
        <taxon>Vitis</taxon>
    </lineage>
</organism>
<gene>
    <name evidence="1" type="ORF">CK203_001359</name>
</gene>
<name>A0A438KM68_VITVI</name>
<sequence length="301" mass="34421">MVHAHRRRNWLAKVKVNGCWLIEENEIRDSVAGSFQNLLTEEGEWRPNIGGLTFERLGGYSRLKCSECGVLCKLDIEKHEEFETKGPLSPYLFVIAREAFSCLLKKVENGGYLSRLDDLFEFVTYVVRGNLWVRINLDKSELILVGRMDNIDDLALDLGCKIGDLPFSYLGLSSGAFFKFVTVWDGWKKGFAKGALWKQVISQKYGEDEEGWRSHEVGGRYGVGLWKIIRKESDLLNNIISFFVEMDAWVVDVWNFKGKRGGWTPCFFRLFNDWSIIEGMVGPNVWNFEGKRSGKSGALFG</sequence>